<organism evidence="1">
    <name type="scientific">hydrothermal vent metagenome</name>
    <dbReference type="NCBI Taxonomy" id="652676"/>
    <lineage>
        <taxon>unclassified sequences</taxon>
        <taxon>metagenomes</taxon>
        <taxon>ecological metagenomes</taxon>
    </lineage>
</organism>
<protein>
    <recommendedName>
        <fullName evidence="2">Flagellar biosynthesis protein FlhB</fullName>
    </recommendedName>
</protein>
<reference evidence="1" key="1">
    <citation type="submission" date="2018-06" db="EMBL/GenBank/DDBJ databases">
        <authorList>
            <person name="Zhirakovskaya E."/>
        </authorList>
    </citation>
    <scope>NUCLEOTIDE SEQUENCE</scope>
</reference>
<dbReference type="PANTHER" id="PTHR30531:SF12">
    <property type="entry name" value="FLAGELLAR BIOSYNTHETIC PROTEIN FLHB"/>
    <property type="match status" value="1"/>
</dbReference>
<evidence type="ECO:0000313" key="1">
    <source>
        <dbReference type="EMBL" id="VAW92334.1"/>
    </source>
</evidence>
<gene>
    <name evidence="1" type="ORF">MNBD_GAMMA21-1230</name>
</gene>
<dbReference type="GO" id="GO:0005886">
    <property type="term" value="C:plasma membrane"/>
    <property type="evidence" value="ECO:0007669"/>
    <property type="project" value="TreeGrafter"/>
</dbReference>
<dbReference type="InterPro" id="IPR029025">
    <property type="entry name" value="T3SS_substrate_exporter_C"/>
</dbReference>
<dbReference type="InterPro" id="IPR006135">
    <property type="entry name" value="T3SS_substrate_exporter"/>
</dbReference>
<proteinExistence type="predicted"/>
<dbReference type="Pfam" id="PF01312">
    <property type="entry name" value="Bac_export_2"/>
    <property type="match status" value="1"/>
</dbReference>
<sequence length="98" mass="10965">MKEFEQQRTVTLAVALNYDEVTAPIVSAKGQGDIAQKIFEIAKHHNVPLQENKELVKILSTIELGEHIPEILYLAVAEIIAFAYFLQGKTPKNHGHTN</sequence>
<dbReference type="EMBL" id="UOFR01000014">
    <property type="protein sequence ID" value="VAW92334.1"/>
    <property type="molecule type" value="Genomic_DNA"/>
</dbReference>
<dbReference type="GO" id="GO:0009306">
    <property type="term" value="P:protein secretion"/>
    <property type="evidence" value="ECO:0007669"/>
    <property type="project" value="InterPro"/>
</dbReference>
<dbReference type="SUPFAM" id="SSF160544">
    <property type="entry name" value="EscU C-terminal domain-like"/>
    <property type="match status" value="1"/>
</dbReference>
<name>A0A3B1AEL6_9ZZZZ</name>
<dbReference type="AlphaFoldDB" id="A0A3B1AEL6"/>
<dbReference type="Gene3D" id="3.40.1690.10">
    <property type="entry name" value="secretion proteins EscU"/>
    <property type="match status" value="1"/>
</dbReference>
<evidence type="ECO:0008006" key="2">
    <source>
        <dbReference type="Google" id="ProtNLM"/>
    </source>
</evidence>
<accession>A0A3B1AEL6</accession>
<dbReference type="PANTHER" id="PTHR30531">
    <property type="entry name" value="FLAGELLAR BIOSYNTHETIC PROTEIN FLHB"/>
    <property type="match status" value="1"/>
</dbReference>